<feature type="domain" description="Transposase-associated" evidence="2">
    <location>
        <begin position="3"/>
        <end position="75"/>
    </location>
</feature>
<dbReference type="Pfam" id="PF02992">
    <property type="entry name" value="Transposase_21"/>
    <property type="match status" value="1"/>
</dbReference>
<feature type="region of interest" description="Disordered" evidence="1">
    <location>
        <begin position="528"/>
        <end position="565"/>
    </location>
</feature>
<dbReference type="Proteomes" id="UP001165190">
    <property type="component" value="Unassembled WGS sequence"/>
</dbReference>
<evidence type="ECO:0000259" key="2">
    <source>
        <dbReference type="Pfam" id="PF13963"/>
    </source>
</evidence>
<proteinExistence type="predicted"/>
<protein>
    <recommendedName>
        <fullName evidence="2">Transposase-associated domain-containing protein</fullName>
    </recommendedName>
</protein>
<evidence type="ECO:0000256" key="1">
    <source>
        <dbReference type="SAM" id="MobiDB-lite"/>
    </source>
</evidence>
<comment type="caution">
    <text evidence="3">The sequence shown here is derived from an EMBL/GenBank/DDBJ whole genome shotgun (WGS) entry which is preliminary data.</text>
</comment>
<feature type="compositionally biased region" description="Acidic residues" evidence="1">
    <location>
        <begin position="552"/>
        <end position="565"/>
    </location>
</feature>
<evidence type="ECO:0000313" key="3">
    <source>
        <dbReference type="EMBL" id="GMI65024.1"/>
    </source>
</evidence>
<accession>A0A9W7GU25</accession>
<evidence type="ECO:0000313" key="4">
    <source>
        <dbReference type="Proteomes" id="UP001165190"/>
    </source>
</evidence>
<organism evidence="3 4">
    <name type="scientific">Hibiscus trionum</name>
    <name type="common">Flower of an hour</name>
    <dbReference type="NCBI Taxonomy" id="183268"/>
    <lineage>
        <taxon>Eukaryota</taxon>
        <taxon>Viridiplantae</taxon>
        <taxon>Streptophyta</taxon>
        <taxon>Embryophyta</taxon>
        <taxon>Tracheophyta</taxon>
        <taxon>Spermatophyta</taxon>
        <taxon>Magnoliopsida</taxon>
        <taxon>eudicotyledons</taxon>
        <taxon>Gunneridae</taxon>
        <taxon>Pentapetalae</taxon>
        <taxon>rosids</taxon>
        <taxon>malvids</taxon>
        <taxon>Malvales</taxon>
        <taxon>Malvaceae</taxon>
        <taxon>Malvoideae</taxon>
        <taxon>Hibiscus</taxon>
    </lineage>
</organism>
<keyword evidence="4" id="KW-1185">Reference proteome</keyword>
<dbReference type="PANTHER" id="PTHR10775:SF173">
    <property type="match status" value="1"/>
</dbReference>
<sequence length="636" mass="74112">MDRSWMNLPRVNADYRNGVEYFLNLAFANASQENMILCPCKKCVNVTWHIREVVHEHLVIFGFVPGYRKWTFHGELISRTSSSTSNPPFHHNSHRGSLREDDMEGMLRDAFNMHDYHQFVREDCDVDVTDFTEMRRSGCDEEPNGEASKFYNLLNEMNEPLYEGSKYSKLSFCIRLFHLKCLGGWTGNSFTQLLELLSEFFPFAKIPQSGKDMKKMINNLGLGYEKIHSCPNDCMLYWGDRKNQESCHVCGKSRWTNGDTENVSEDEVATQARKKPIKILRYFPLISRLQRLFMSSKTTESMRWHHDGRTDDGLLRHPADSLAWKTFDQKFPSFAGDPRNVRLGLASDGFNPFKIMSTSYSTWPVILVPYNLPPWICMKQSSFILSMIIPGEKGPGNDIDIYMQPLIEELKQLWVGVETYDVLKKENFNLCAALLWIINDFPAYLNLSGWSTKGRYACPCCAAQTCSKWLYNGKKFSYMGHRRWLDENHRFRYEKNMFDGTEEFRKAPEQTIGSDILSMLKHIKFTYGKTNQPPNPRSKKKTKEAYDRELEQLSDDDSDEEDDPNEADLWKKRSIFFKLPYWKHNILRHNLDVMHIEKNVCENIIGTILNVDGKSKDNLKSRLDLVDMGIRHDLHP</sequence>
<gene>
    <name evidence="3" type="ORF">HRI_000171700</name>
</gene>
<dbReference type="OrthoDB" id="991067at2759"/>
<dbReference type="InterPro" id="IPR004242">
    <property type="entry name" value="Transposase_21"/>
</dbReference>
<dbReference type="PANTHER" id="PTHR10775">
    <property type="entry name" value="OS08G0208400 PROTEIN"/>
    <property type="match status" value="1"/>
</dbReference>
<reference evidence="3" key="1">
    <citation type="submission" date="2023-05" db="EMBL/GenBank/DDBJ databases">
        <title>Genome and transcriptome analyses reveal genes involved in the formation of fine ridges on petal epidermal cells in Hibiscus trionum.</title>
        <authorList>
            <person name="Koshimizu S."/>
            <person name="Masuda S."/>
            <person name="Ishii T."/>
            <person name="Shirasu K."/>
            <person name="Hoshino A."/>
            <person name="Arita M."/>
        </authorList>
    </citation>
    <scope>NUCLEOTIDE SEQUENCE</scope>
    <source>
        <strain evidence="3">Hamamatsu line</strain>
    </source>
</reference>
<dbReference type="Pfam" id="PF13963">
    <property type="entry name" value="Transpos_assoc"/>
    <property type="match status" value="1"/>
</dbReference>
<name>A0A9W7GU25_HIBTR</name>
<dbReference type="EMBL" id="BSYR01000003">
    <property type="protein sequence ID" value="GMI65024.1"/>
    <property type="molecule type" value="Genomic_DNA"/>
</dbReference>
<dbReference type="InterPro" id="IPR029480">
    <property type="entry name" value="Transpos_assoc"/>
</dbReference>
<dbReference type="AlphaFoldDB" id="A0A9W7GU25"/>